<dbReference type="PANTHER" id="PTHR45953">
    <property type="entry name" value="IDURONATE 2-SULFATASE"/>
    <property type="match status" value="1"/>
</dbReference>
<sequence length="320" mass="36234">MTHWAAERTIDYVNNASANQPFFGMMSVFDPHNPYQDYPLEIGDLINQANIPDPFVLESDFEDTLPILKRLSIEGGNSRKLSESELRNMRFGYHASIALIDLEVGRVLKALEQKGLAENTLVIFASDHGDMLGDRLQTTKGGFFYDACVRVPLLMRWPSRFSGEKKLPQIVQLHDLSATILGTAGMSRSELQQIMPDAINLVPFCEGEFLVTHDAAYCVYRNSSLGGRNTNSPYFDPPVHATMIRDQRFKLNLYNTANNTEGQLFDMQQDPGEENSLWTDRDYTHIRESLTKQILDFLVHQDANFVGKRGGEALPPRWSL</sequence>
<dbReference type="InterPro" id="IPR017850">
    <property type="entry name" value="Alkaline_phosphatase_core_sf"/>
</dbReference>
<proteinExistence type="predicted"/>
<keyword evidence="1" id="KW-0479">Metal-binding</keyword>
<protein>
    <recommendedName>
        <fullName evidence="3">Sulfatase N-terminal domain-containing protein</fullName>
    </recommendedName>
</protein>
<accession>A0A382N4C7</accession>
<dbReference type="GO" id="GO:0005737">
    <property type="term" value="C:cytoplasm"/>
    <property type="evidence" value="ECO:0007669"/>
    <property type="project" value="TreeGrafter"/>
</dbReference>
<dbReference type="InterPro" id="IPR000917">
    <property type="entry name" value="Sulfatase_N"/>
</dbReference>
<dbReference type="GO" id="GO:0046872">
    <property type="term" value="F:metal ion binding"/>
    <property type="evidence" value="ECO:0007669"/>
    <property type="project" value="UniProtKB-KW"/>
</dbReference>
<dbReference type="Gene3D" id="3.40.720.10">
    <property type="entry name" value="Alkaline Phosphatase, subunit A"/>
    <property type="match status" value="1"/>
</dbReference>
<dbReference type="SUPFAM" id="SSF53649">
    <property type="entry name" value="Alkaline phosphatase-like"/>
    <property type="match status" value="1"/>
</dbReference>
<organism evidence="4">
    <name type="scientific">marine metagenome</name>
    <dbReference type="NCBI Taxonomy" id="408172"/>
    <lineage>
        <taxon>unclassified sequences</taxon>
        <taxon>metagenomes</taxon>
        <taxon>ecological metagenomes</taxon>
    </lineage>
</organism>
<name>A0A382N4C7_9ZZZZ</name>
<feature type="domain" description="Sulfatase N-terminal" evidence="3">
    <location>
        <begin position="7"/>
        <end position="186"/>
    </location>
</feature>
<reference evidence="4" key="1">
    <citation type="submission" date="2018-05" db="EMBL/GenBank/DDBJ databases">
        <authorList>
            <person name="Lanie J.A."/>
            <person name="Ng W.-L."/>
            <person name="Kazmierczak K.M."/>
            <person name="Andrzejewski T.M."/>
            <person name="Davidsen T.M."/>
            <person name="Wayne K.J."/>
            <person name="Tettelin H."/>
            <person name="Glass J.I."/>
            <person name="Rusch D."/>
            <person name="Podicherti R."/>
            <person name="Tsui H.-C.T."/>
            <person name="Winkler M.E."/>
        </authorList>
    </citation>
    <scope>NUCLEOTIDE SEQUENCE</scope>
</reference>
<dbReference type="Pfam" id="PF00884">
    <property type="entry name" value="Sulfatase"/>
    <property type="match status" value="1"/>
</dbReference>
<evidence type="ECO:0000259" key="3">
    <source>
        <dbReference type="Pfam" id="PF00884"/>
    </source>
</evidence>
<dbReference type="GO" id="GO:0008484">
    <property type="term" value="F:sulfuric ester hydrolase activity"/>
    <property type="evidence" value="ECO:0007669"/>
    <property type="project" value="TreeGrafter"/>
</dbReference>
<evidence type="ECO:0000313" key="4">
    <source>
        <dbReference type="EMBL" id="SVC55418.1"/>
    </source>
</evidence>
<gene>
    <name evidence="4" type="ORF">METZ01_LOCUS308272</name>
</gene>
<dbReference type="PANTHER" id="PTHR45953:SF1">
    <property type="entry name" value="IDURONATE 2-SULFATASE"/>
    <property type="match status" value="1"/>
</dbReference>
<evidence type="ECO:0000256" key="2">
    <source>
        <dbReference type="ARBA" id="ARBA00022801"/>
    </source>
</evidence>
<keyword evidence="2" id="KW-0378">Hydrolase</keyword>
<evidence type="ECO:0000256" key="1">
    <source>
        <dbReference type="ARBA" id="ARBA00022723"/>
    </source>
</evidence>
<dbReference type="AlphaFoldDB" id="A0A382N4C7"/>
<dbReference type="EMBL" id="UINC01097586">
    <property type="protein sequence ID" value="SVC55418.1"/>
    <property type="molecule type" value="Genomic_DNA"/>
</dbReference>